<dbReference type="Pfam" id="PF00139">
    <property type="entry name" value="Lectin_legB"/>
    <property type="match status" value="1"/>
</dbReference>
<name>A0AA88WF00_9ASTE</name>
<evidence type="ECO:0000313" key="3">
    <source>
        <dbReference type="EMBL" id="KAK3024413.1"/>
    </source>
</evidence>
<dbReference type="SUPFAM" id="SSF49899">
    <property type="entry name" value="Concanavalin A-like lectins/glucanases"/>
    <property type="match status" value="1"/>
</dbReference>
<evidence type="ECO:0000256" key="1">
    <source>
        <dbReference type="ARBA" id="ARBA00022734"/>
    </source>
</evidence>
<reference evidence="3" key="1">
    <citation type="submission" date="2022-12" db="EMBL/GenBank/DDBJ databases">
        <title>Draft genome assemblies for two species of Escallonia (Escalloniales).</title>
        <authorList>
            <person name="Chanderbali A."/>
            <person name="Dervinis C."/>
            <person name="Anghel I."/>
            <person name="Soltis D."/>
            <person name="Soltis P."/>
            <person name="Zapata F."/>
        </authorList>
    </citation>
    <scope>NUCLEOTIDE SEQUENCE</scope>
    <source>
        <strain evidence="3">UCBG64.0493</strain>
        <tissue evidence="3">Leaf</tissue>
    </source>
</reference>
<proteinExistence type="predicted"/>
<keyword evidence="1" id="KW-0430">Lectin</keyword>
<feature type="domain" description="Legume lectin" evidence="2">
    <location>
        <begin position="20"/>
        <end position="83"/>
    </location>
</feature>
<dbReference type="GO" id="GO:0030246">
    <property type="term" value="F:carbohydrate binding"/>
    <property type="evidence" value="ECO:0007669"/>
    <property type="project" value="UniProtKB-KW"/>
</dbReference>
<protein>
    <recommendedName>
        <fullName evidence="2">Legume lectin domain-containing protein</fullName>
    </recommendedName>
</protein>
<comment type="caution">
    <text evidence="3">The sequence shown here is derived from an EMBL/GenBank/DDBJ whole genome shotgun (WGS) entry which is preliminary data.</text>
</comment>
<dbReference type="InterPro" id="IPR013320">
    <property type="entry name" value="ConA-like_dom_sf"/>
</dbReference>
<dbReference type="Proteomes" id="UP001188597">
    <property type="component" value="Unassembled WGS sequence"/>
</dbReference>
<dbReference type="AlphaFoldDB" id="A0AA88WF00"/>
<dbReference type="InterPro" id="IPR001220">
    <property type="entry name" value="Legume_lectin_dom"/>
</dbReference>
<evidence type="ECO:0000313" key="4">
    <source>
        <dbReference type="Proteomes" id="UP001188597"/>
    </source>
</evidence>
<sequence>MRTFYVYHQHFADTRIVSLFPISYFDPLTTNIFYEGDAMPSIGAIEFNVLDYLALVGQAFYAERVPLWENRSRELSDFSTYFLSQLTT</sequence>
<dbReference type="Gene3D" id="2.60.120.200">
    <property type="match status" value="1"/>
</dbReference>
<dbReference type="EMBL" id="JAVXUP010000604">
    <property type="protein sequence ID" value="KAK3024413.1"/>
    <property type="molecule type" value="Genomic_DNA"/>
</dbReference>
<keyword evidence="4" id="KW-1185">Reference proteome</keyword>
<accession>A0AA88WF00</accession>
<gene>
    <name evidence="3" type="ORF">RJ639_043371</name>
</gene>
<organism evidence="3 4">
    <name type="scientific">Escallonia herrerae</name>
    <dbReference type="NCBI Taxonomy" id="1293975"/>
    <lineage>
        <taxon>Eukaryota</taxon>
        <taxon>Viridiplantae</taxon>
        <taxon>Streptophyta</taxon>
        <taxon>Embryophyta</taxon>
        <taxon>Tracheophyta</taxon>
        <taxon>Spermatophyta</taxon>
        <taxon>Magnoliopsida</taxon>
        <taxon>eudicotyledons</taxon>
        <taxon>Gunneridae</taxon>
        <taxon>Pentapetalae</taxon>
        <taxon>asterids</taxon>
        <taxon>campanulids</taxon>
        <taxon>Escalloniales</taxon>
        <taxon>Escalloniaceae</taxon>
        <taxon>Escallonia</taxon>
    </lineage>
</organism>
<evidence type="ECO:0000259" key="2">
    <source>
        <dbReference type="Pfam" id="PF00139"/>
    </source>
</evidence>